<sequence length="138" mass="15963">MAEVEDRGVLDWRSERFEEAKGSRVKRDRSDEGSRGKLEFQLDFVLIRVSFSILFPKALKQRTKKGTQFITDFIPKGLTTQISIFVLTRPTLSFVLVWSPLLRNQWDEKEERTSTPSNNGPATDQCPILDDKPFVWTV</sequence>
<evidence type="ECO:0000313" key="1">
    <source>
        <dbReference type="EMBL" id="GIY10483.1"/>
    </source>
</evidence>
<name>A0AAV4QLD3_9ARAC</name>
<gene>
    <name evidence="1" type="ORF">CDAR_478661</name>
</gene>
<dbReference type="AlphaFoldDB" id="A0AAV4QLD3"/>
<protein>
    <submittedName>
        <fullName evidence="1">Uncharacterized protein</fullName>
    </submittedName>
</protein>
<dbReference type="EMBL" id="BPLQ01004754">
    <property type="protein sequence ID" value="GIY10483.1"/>
    <property type="molecule type" value="Genomic_DNA"/>
</dbReference>
<keyword evidence="2" id="KW-1185">Reference proteome</keyword>
<organism evidence="1 2">
    <name type="scientific">Caerostris darwini</name>
    <dbReference type="NCBI Taxonomy" id="1538125"/>
    <lineage>
        <taxon>Eukaryota</taxon>
        <taxon>Metazoa</taxon>
        <taxon>Ecdysozoa</taxon>
        <taxon>Arthropoda</taxon>
        <taxon>Chelicerata</taxon>
        <taxon>Arachnida</taxon>
        <taxon>Araneae</taxon>
        <taxon>Araneomorphae</taxon>
        <taxon>Entelegynae</taxon>
        <taxon>Araneoidea</taxon>
        <taxon>Araneidae</taxon>
        <taxon>Caerostris</taxon>
    </lineage>
</organism>
<reference evidence="1 2" key="1">
    <citation type="submission" date="2021-06" db="EMBL/GenBank/DDBJ databases">
        <title>Caerostris darwini draft genome.</title>
        <authorList>
            <person name="Kono N."/>
            <person name="Arakawa K."/>
        </authorList>
    </citation>
    <scope>NUCLEOTIDE SEQUENCE [LARGE SCALE GENOMIC DNA]</scope>
</reference>
<dbReference type="Proteomes" id="UP001054837">
    <property type="component" value="Unassembled WGS sequence"/>
</dbReference>
<accession>A0AAV4QLD3</accession>
<comment type="caution">
    <text evidence="1">The sequence shown here is derived from an EMBL/GenBank/DDBJ whole genome shotgun (WGS) entry which is preliminary data.</text>
</comment>
<proteinExistence type="predicted"/>
<evidence type="ECO:0000313" key="2">
    <source>
        <dbReference type="Proteomes" id="UP001054837"/>
    </source>
</evidence>